<dbReference type="SUPFAM" id="SSF52047">
    <property type="entry name" value="RNI-like"/>
    <property type="match status" value="1"/>
</dbReference>
<dbReference type="OrthoDB" id="9984259at2759"/>
<reference evidence="1" key="1">
    <citation type="submission" date="2021-02" db="EMBL/GenBank/DDBJ databases">
        <authorList>
            <person name="Nowell W R."/>
        </authorList>
    </citation>
    <scope>NUCLEOTIDE SEQUENCE</scope>
</reference>
<dbReference type="AlphaFoldDB" id="A0A815C8P5"/>
<evidence type="ECO:0000313" key="2">
    <source>
        <dbReference type="Proteomes" id="UP000663852"/>
    </source>
</evidence>
<comment type="caution">
    <text evidence="1">The sequence shown here is derived from an EMBL/GenBank/DDBJ whole genome shotgun (WGS) entry which is preliminary data.</text>
</comment>
<proteinExistence type="predicted"/>
<evidence type="ECO:0008006" key="3">
    <source>
        <dbReference type="Google" id="ProtNLM"/>
    </source>
</evidence>
<gene>
    <name evidence="1" type="ORF">EDS130_LOCUS29602</name>
</gene>
<dbReference type="Proteomes" id="UP000663852">
    <property type="component" value="Unassembled WGS sequence"/>
</dbReference>
<accession>A0A815C8P5</accession>
<dbReference type="EMBL" id="CAJNOJ010000201">
    <property type="protein sequence ID" value="CAF1281915.1"/>
    <property type="molecule type" value="Genomic_DNA"/>
</dbReference>
<sequence>MAVSKFEHLPDEIILAVCLYLRPFEVIDGFGQLNWRLTRTISQFRRDSDIHHLTLTQYQRWYSYLLPSTSKHITKFVLSNWNAPGQIHLFNQSTKYYTSLRDFLPNLIQLRLIDFSNDDVDILPKLAMIDKILIDIDALRPLLYSTKLLLDRYLFCSSFPFKEVRLWVGDNGIRLQHNTDLIINPHLEQLTIIVAHIDDLILLFKRSPNLIKLYAEINSFTADEPKQYATAEVMPKKLTDFHIQTNDQKALTFDDLFVIVIHIPTIKLLSLDIETTDMDYADGLCWTLLISRLPKLTRLYFRTRIWMGAGVTSIDVSPFVESFARTNLPVICYSDSRVLHIDTVPYDMHEFETNMSVTTSPLVRYGKTTNPELYQRQARSVKSLFLCGRHERTLINDWLHVLNRFPCIQALDLTSVNILDQANLNQQLYLPRLLALRYVRSTRCKINIPFFLLLVTKSSVTPCLRALTIMYGDLIYLCKRLPGTIFDRLKELWLFSSDTDGRIVIKDIDLLLHAFPCLRNFSFLMHSSRSINRNIEEIIEMILCSLPDLISFRIACRKGSFHVPSLTDIGIRRSWIKRVLHVNECEHVHVIIRQKEISIWK</sequence>
<organism evidence="1 2">
    <name type="scientific">Adineta ricciae</name>
    <name type="common">Rotifer</name>
    <dbReference type="NCBI Taxonomy" id="249248"/>
    <lineage>
        <taxon>Eukaryota</taxon>
        <taxon>Metazoa</taxon>
        <taxon>Spiralia</taxon>
        <taxon>Gnathifera</taxon>
        <taxon>Rotifera</taxon>
        <taxon>Eurotatoria</taxon>
        <taxon>Bdelloidea</taxon>
        <taxon>Adinetida</taxon>
        <taxon>Adinetidae</taxon>
        <taxon>Adineta</taxon>
    </lineage>
</organism>
<evidence type="ECO:0000313" key="1">
    <source>
        <dbReference type="EMBL" id="CAF1281915.1"/>
    </source>
</evidence>
<protein>
    <recommendedName>
        <fullName evidence="3">F-box domain-containing protein</fullName>
    </recommendedName>
</protein>
<name>A0A815C8P5_ADIRI</name>